<dbReference type="HOGENOM" id="CLU_167793_0_0_1"/>
<evidence type="ECO:0000313" key="3">
    <source>
        <dbReference type="Proteomes" id="UP000030746"/>
    </source>
</evidence>
<feature type="compositionally biased region" description="Polar residues" evidence="1">
    <location>
        <begin position="20"/>
        <end position="43"/>
    </location>
</feature>
<keyword evidence="3" id="KW-1185">Reference proteome</keyword>
<evidence type="ECO:0000256" key="1">
    <source>
        <dbReference type="SAM" id="MobiDB-lite"/>
    </source>
</evidence>
<dbReference type="OrthoDB" id="6150652at2759"/>
<dbReference type="GeneID" id="20236574"/>
<proteinExistence type="predicted"/>
<feature type="region of interest" description="Disordered" evidence="1">
    <location>
        <begin position="16"/>
        <end position="43"/>
    </location>
</feature>
<dbReference type="RefSeq" id="XP_009063841.1">
    <property type="nucleotide sequence ID" value="XM_009065593.1"/>
</dbReference>
<gene>
    <name evidence="2" type="ORF">LOTGIDRAFT_155087</name>
</gene>
<organism evidence="2 3">
    <name type="scientific">Lottia gigantea</name>
    <name type="common">Giant owl limpet</name>
    <dbReference type="NCBI Taxonomy" id="225164"/>
    <lineage>
        <taxon>Eukaryota</taxon>
        <taxon>Metazoa</taxon>
        <taxon>Spiralia</taxon>
        <taxon>Lophotrochozoa</taxon>
        <taxon>Mollusca</taxon>
        <taxon>Gastropoda</taxon>
        <taxon>Patellogastropoda</taxon>
        <taxon>Lottioidea</taxon>
        <taxon>Lottiidae</taxon>
        <taxon>Lottia</taxon>
    </lineage>
</organism>
<accession>V3ZSP5</accession>
<dbReference type="CTD" id="20236574"/>
<reference evidence="2 3" key="1">
    <citation type="journal article" date="2013" name="Nature">
        <title>Insights into bilaterian evolution from three spiralian genomes.</title>
        <authorList>
            <person name="Simakov O."/>
            <person name="Marletaz F."/>
            <person name="Cho S.J."/>
            <person name="Edsinger-Gonzales E."/>
            <person name="Havlak P."/>
            <person name="Hellsten U."/>
            <person name="Kuo D.H."/>
            <person name="Larsson T."/>
            <person name="Lv J."/>
            <person name="Arendt D."/>
            <person name="Savage R."/>
            <person name="Osoegawa K."/>
            <person name="de Jong P."/>
            <person name="Grimwood J."/>
            <person name="Chapman J.A."/>
            <person name="Shapiro H."/>
            <person name="Aerts A."/>
            <person name="Otillar R.P."/>
            <person name="Terry A.Y."/>
            <person name="Boore J.L."/>
            <person name="Grigoriev I.V."/>
            <person name="Lindberg D.R."/>
            <person name="Seaver E.C."/>
            <person name="Weisblat D.A."/>
            <person name="Putnam N.H."/>
            <person name="Rokhsar D.S."/>
        </authorList>
    </citation>
    <scope>NUCLEOTIDE SEQUENCE [LARGE SCALE GENOMIC DNA]</scope>
</reference>
<dbReference type="KEGG" id="lgi:LOTGIDRAFT_155087"/>
<protein>
    <submittedName>
        <fullName evidence="2">Uncharacterized protein</fullName>
    </submittedName>
</protein>
<dbReference type="AlphaFoldDB" id="V3ZSP5"/>
<dbReference type="Proteomes" id="UP000030746">
    <property type="component" value="Unassembled WGS sequence"/>
</dbReference>
<name>V3ZSP5_LOTGI</name>
<evidence type="ECO:0000313" key="2">
    <source>
        <dbReference type="EMBL" id="ESO85600.1"/>
    </source>
</evidence>
<dbReference type="EMBL" id="KB203274">
    <property type="protein sequence ID" value="ESO85600.1"/>
    <property type="molecule type" value="Genomic_DNA"/>
</dbReference>
<sequence length="140" mass="15819">MLRNLDTARYQIDPKIPKQTKPSICSHLQSGNQTPDQQRTTRPPVTALNVAAATLPQGRMSVFNALYSNPLKATYRVPGNQRHTTHYTECFGSTQGPLVYDNGTNLPFYNQICFGTDLLVFQQTTDNLTKPNQRLPFNYQ</sequence>